<proteinExistence type="predicted"/>
<dbReference type="EMBL" id="MN740114">
    <property type="protein sequence ID" value="QHT88250.1"/>
    <property type="molecule type" value="Genomic_DNA"/>
</dbReference>
<evidence type="ECO:0000313" key="2">
    <source>
        <dbReference type="EMBL" id="QHT88250.1"/>
    </source>
</evidence>
<evidence type="ECO:0000256" key="1">
    <source>
        <dbReference type="SAM" id="Phobius"/>
    </source>
</evidence>
<feature type="transmembrane region" description="Helical" evidence="1">
    <location>
        <begin position="13"/>
        <end position="30"/>
    </location>
</feature>
<accession>A0A6C0I6M4</accession>
<keyword evidence="1" id="KW-0812">Transmembrane</keyword>
<organism evidence="2">
    <name type="scientific">viral metagenome</name>
    <dbReference type="NCBI Taxonomy" id="1070528"/>
    <lineage>
        <taxon>unclassified sequences</taxon>
        <taxon>metagenomes</taxon>
        <taxon>organismal metagenomes</taxon>
    </lineage>
</organism>
<protein>
    <submittedName>
        <fullName evidence="2">Uncharacterized protein</fullName>
    </submittedName>
</protein>
<sequence>MVMITDILKKPEANALFSIVIGLGIAALLFHRVRKEYTVPAIDTDEIINSIQKRNGKCYRFRIVDASEPSA</sequence>
<keyword evidence="1" id="KW-1133">Transmembrane helix</keyword>
<reference evidence="2" key="1">
    <citation type="journal article" date="2020" name="Nature">
        <title>Giant virus diversity and host interactions through global metagenomics.</title>
        <authorList>
            <person name="Schulz F."/>
            <person name="Roux S."/>
            <person name="Paez-Espino D."/>
            <person name="Jungbluth S."/>
            <person name="Walsh D.A."/>
            <person name="Denef V.J."/>
            <person name="McMahon K.D."/>
            <person name="Konstantinidis K.T."/>
            <person name="Eloe-Fadrosh E.A."/>
            <person name="Kyrpides N.C."/>
            <person name="Woyke T."/>
        </authorList>
    </citation>
    <scope>NUCLEOTIDE SEQUENCE</scope>
    <source>
        <strain evidence="2">GVMAG-M-3300023184-50</strain>
    </source>
</reference>
<name>A0A6C0I6M4_9ZZZZ</name>
<dbReference type="AlphaFoldDB" id="A0A6C0I6M4"/>
<keyword evidence="1" id="KW-0472">Membrane</keyword>